<accession>A0A0F8XXI4</accession>
<dbReference type="InterPro" id="IPR025241">
    <property type="entry name" value="DUF4190"/>
</dbReference>
<feature type="transmembrane region" description="Helical" evidence="1">
    <location>
        <begin position="83"/>
        <end position="106"/>
    </location>
</feature>
<sequence>APALDGDGLDVDAPPQQALLPQPAQVRRVPPTGNLMHCPDCGLPVSRNAAACPHCGVGVGVTPPPAPRVQELPGRSYRGTASAGFICSLIGIFAFGMILGLIGLVLSACAGSGMTKSGNEEGRGLATAGVVLGIIDMVVWLILIGMLLDTY</sequence>
<proteinExistence type="predicted"/>
<comment type="caution">
    <text evidence="3">The sequence shown here is derived from an EMBL/GenBank/DDBJ whole genome shotgun (WGS) entry which is preliminary data.</text>
</comment>
<dbReference type="AlphaFoldDB" id="A0A0F8XXI4"/>
<evidence type="ECO:0000259" key="2">
    <source>
        <dbReference type="Pfam" id="PF13828"/>
    </source>
</evidence>
<reference evidence="3" key="1">
    <citation type="journal article" date="2015" name="Nature">
        <title>Complex archaea that bridge the gap between prokaryotes and eukaryotes.</title>
        <authorList>
            <person name="Spang A."/>
            <person name="Saw J.H."/>
            <person name="Jorgensen S.L."/>
            <person name="Zaremba-Niedzwiedzka K."/>
            <person name="Martijn J."/>
            <person name="Lind A.E."/>
            <person name="van Eijk R."/>
            <person name="Schleper C."/>
            <person name="Guy L."/>
            <person name="Ettema T.J."/>
        </authorList>
    </citation>
    <scope>NUCLEOTIDE SEQUENCE</scope>
</reference>
<dbReference type="Pfam" id="PF13828">
    <property type="entry name" value="DUF4190"/>
    <property type="match status" value="1"/>
</dbReference>
<keyword evidence="1" id="KW-0812">Transmembrane</keyword>
<feature type="domain" description="DUF4190" evidence="2">
    <location>
        <begin position="81"/>
        <end position="143"/>
    </location>
</feature>
<keyword evidence="1" id="KW-1133">Transmembrane helix</keyword>
<feature type="non-terminal residue" evidence="3">
    <location>
        <position position="1"/>
    </location>
</feature>
<dbReference type="EMBL" id="LAZR01056660">
    <property type="protein sequence ID" value="KKK73713.1"/>
    <property type="molecule type" value="Genomic_DNA"/>
</dbReference>
<keyword evidence="1" id="KW-0472">Membrane</keyword>
<gene>
    <name evidence="3" type="ORF">LCGC14_2891090</name>
</gene>
<organism evidence="3">
    <name type="scientific">marine sediment metagenome</name>
    <dbReference type="NCBI Taxonomy" id="412755"/>
    <lineage>
        <taxon>unclassified sequences</taxon>
        <taxon>metagenomes</taxon>
        <taxon>ecological metagenomes</taxon>
    </lineage>
</organism>
<name>A0A0F8XXI4_9ZZZZ</name>
<feature type="transmembrane region" description="Helical" evidence="1">
    <location>
        <begin position="126"/>
        <end position="148"/>
    </location>
</feature>
<protein>
    <recommendedName>
        <fullName evidence="2">DUF4190 domain-containing protein</fullName>
    </recommendedName>
</protein>
<evidence type="ECO:0000256" key="1">
    <source>
        <dbReference type="SAM" id="Phobius"/>
    </source>
</evidence>
<evidence type="ECO:0000313" key="3">
    <source>
        <dbReference type="EMBL" id="KKK73713.1"/>
    </source>
</evidence>